<dbReference type="OrthoDB" id="7250310at2759"/>
<dbReference type="InterPro" id="IPR025615">
    <property type="entry name" value="TILa_dom"/>
</dbReference>
<keyword evidence="2" id="KW-1015">Disulfide bond</keyword>
<dbReference type="PROSITE" id="PS01186">
    <property type="entry name" value="EGF_2"/>
    <property type="match status" value="2"/>
</dbReference>
<dbReference type="Pfam" id="PF12714">
    <property type="entry name" value="TILa"/>
    <property type="match status" value="1"/>
</dbReference>
<feature type="domain" description="Fibrinogen C-terminal" evidence="4">
    <location>
        <begin position="33"/>
        <end position="170"/>
    </location>
</feature>
<proteinExistence type="predicted"/>
<evidence type="ECO:0000256" key="1">
    <source>
        <dbReference type="ARBA" id="ARBA00022536"/>
    </source>
</evidence>
<dbReference type="Pfam" id="PF12947">
    <property type="entry name" value="EGF_3"/>
    <property type="match status" value="1"/>
</dbReference>
<name>A0A9Q0YAL2_HOLLE</name>
<dbReference type="Gene3D" id="3.90.215.10">
    <property type="entry name" value="Gamma Fibrinogen, chain A, domain 1"/>
    <property type="match status" value="2"/>
</dbReference>
<dbReference type="InterPro" id="IPR036056">
    <property type="entry name" value="Fibrinogen-like_C"/>
</dbReference>
<keyword evidence="3" id="KW-0732">Signal</keyword>
<comment type="caution">
    <text evidence="5">The sequence shown here is derived from an EMBL/GenBank/DDBJ whole genome shotgun (WGS) entry which is preliminary data.</text>
</comment>
<dbReference type="AlphaFoldDB" id="A0A9Q0YAL2"/>
<dbReference type="SUPFAM" id="SSF57567">
    <property type="entry name" value="Serine protease inhibitors"/>
    <property type="match status" value="1"/>
</dbReference>
<protein>
    <submittedName>
        <fullName evidence="5">Fibrinogen-like protein 1</fullName>
    </submittedName>
</protein>
<dbReference type="NCBIfam" id="NF040941">
    <property type="entry name" value="GGGWT_bact"/>
    <property type="match status" value="2"/>
</dbReference>
<keyword evidence="1" id="KW-0245">EGF-like domain</keyword>
<keyword evidence="6" id="KW-1185">Reference proteome</keyword>
<dbReference type="Pfam" id="PF00147">
    <property type="entry name" value="Fibrinogen_C"/>
    <property type="match status" value="2"/>
</dbReference>
<dbReference type="InterPro" id="IPR050373">
    <property type="entry name" value="Fibrinogen_C-term_domain"/>
</dbReference>
<dbReference type="Gene3D" id="2.10.25.10">
    <property type="entry name" value="Laminin"/>
    <property type="match status" value="2"/>
</dbReference>
<accession>A0A9Q0YAL2</accession>
<dbReference type="InterPro" id="IPR036084">
    <property type="entry name" value="Ser_inhib-like_sf"/>
</dbReference>
<dbReference type="InterPro" id="IPR002181">
    <property type="entry name" value="Fibrinogen_a/b/g_C_dom"/>
</dbReference>
<reference evidence="5" key="1">
    <citation type="submission" date="2021-10" db="EMBL/GenBank/DDBJ databases">
        <title>Tropical sea cucumber genome reveals ecological adaptation and Cuvierian tubules defense mechanism.</title>
        <authorList>
            <person name="Chen T."/>
        </authorList>
    </citation>
    <scope>NUCLEOTIDE SEQUENCE</scope>
    <source>
        <strain evidence="5">Nanhai2018</strain>
        <tissue evidence="5">Muscle</tissue>
    </source>
</reference>
<dbReference type="CDD" id="cd00087">
    <property type="entry name" value="FReD"/>
    <property type="match status" value="1"/>
</dbReference>
<dbReference type="InterPro" id="IPR000742">
    <property type="entry name" value="EGF"/>
</dbReference>
<evidence type="ECO:0000259" key="4">
    <source>
        <dbReference type="PROSITE" id="PS51406"/>
    </source>
</evidence>
<evidence type="ECO:0000256" key="3">
    <source>
        <dbReference type="SAM" id="SignalP"/>
    </source>
</evidence>
<feature type="chain" id="PRO_5040493841" evidence="3">
    <location>
        <begin position="26"/>
        <end position="638"/>
    </location>
</feature>
<organism evidence="5 6">
    <name type="scientific">Holothuria leucospilota</name>
    <name type="common">Black long sea cucumber</name>
    <name type="synonym">Mertensiothuria leucospilota</name>
    <dbReference type="NCBI Taxonomy" id="206669"/>
    <lineage>
        <taxon>Eukaryota</taxon>
        <taxon>Metazoa</taxon>
        <taxon>Echinodermata</taxon>
        <taxon>Eleutherozoa</taxon>
        <taxon>Echinozoa</taxon>
        <taxon>Holothuroidea</taxon>
        <taxon>Aspidochirotacea</taxon>
        <taxon>Aspidochirotida</taxon>
        <taxon>Holothuriidae</taxon>
        <taxon>Holothuria</taxon>
    </lineage>
</organism>
<dbReference type="SMART" id="SM00181">
    <property type="entry name" value="EGF"/>
    <property type="match status" value="3"/>
</dbReference>
<dbReference type="PROSITE" id="PS51406">
    <property type="entry name" value="FIBRINOGEN_C_2"/>
    <property type="match status" value="2"/>
</dbReference>
<dbReference type="PANTHER" id="PTHR19143">
    <property type="entry name" value="FIBRINOGEN/TENASCIN/ANGIOPOEITIN"/>
    <property type="match status" value="1"/>
</dbReference>
<dbReference type="Proteomes" id="UP001152320">
    <property type="component" value="Unassembled WGS sequence"/>
</dbReference>
<dbReference type="CDD" id="cd19941">
    <property type="entry name" value="TIL"/>
    <property type="match status" value="1"/>
</dbReference>
<feature type="signal peptide" evidence="3">
    <location>
        <begin position="1"/>
        <end position="25"/>
    </location>
</feature>
<dbReference type="SMART" id="SM00186">
    <property type="entry name" value="FBG"/>
    <property type="match status" value="2"/>
</dbReference>
<evidence type="ECO:0000256" key="2">
    <source>
        <dbReference type="ARBA" id="ARBA00023157"/>
    </source>
</evidence>
<feature type="domain" description="Fibrinogen C-terminal" evidence="4">
    <location>
        <begin position="401"/>
        <end position="638"/>
    </location>
</feature>
<gene>
    <name evidence="5" type="ORF">HOLleu_42648</name>
</gene>
<evidence type="ECO:0000313" key="6">
    <source>
        <dbReference type="Proteomes" id="UP001152320"/>
    </source>
</evidence>
<dbReference type="InterPro" id="IPR024731">
    <property type="entry name" value="NELL2-like_EGF"/>
</dbReference>
<dbReference type="InterPro" id="IPR014716">
    <property type="entry name" value="Fibrinogen_a/b/g_C_1"/>
</dbReference>
<dbReference type="EMBL" id="JAIZAY010000108">
    <property type="protein sequence ID" value="KAJ8019018.1"/>
    <property type="molecule type" value="Genomic_DNA"/>
</dbReference>
<dbReference type="SUPFAM" id="SSF56496">
    <property type="entry name" value="Fibrinogen C-terminal domain-like"/>
    <property type="match status" value="2"/>
</dbReference>
<dbReference type="GO" id="GO:0005615">
    <property type="term" value="C:extracellular space"/>
    <property type="evidence" value="ECO:0007669"/>
    <property type="project" value="TreeGrafter"/>
</dbReference>
<evidence type="ECO:0000313" key="5">
    <source>
        <dbReference type="EMBL" id="KAJ8019018.1"/>
    </source>
</evidence>
<sequence>MHSLRHSCSIFLLLLPHFLITAVNCLEGSYFFYQQPEYPRDCKEVYTQCSSDNSSGVYTIKPDGYPKPFEVYCDNQISTGGWTVIQRQIDGSLTFKRTWEDYRNGFGFLSGEFYIGNDKLSHLTNQAVYELRIDMMLSNGSFFYIRYSEFRISDEWSHYTLVNAEGFSGNSSCVATSCPIEMVHESCACQTSCTDPVRMTGCYEICEETCVPQRCFVNEANDFILEGESYSDPACTKRCSCTNGQLLCNNNYRCDVNAACERRSEYHKCYCNPGYSGNGVNCTSICPTNEVYGTCTCQKSCSNPTSCVSCTGDQRCYCPNGFYLQGGNCVPQERCGCYFDGRILLNGDTYVNSDCSRRCTCNNDQLNCDSSYRCTSNAACRVRDGVRKCYCNAGYEGDGITSCTRPYTDCNDVQNAGITQSGVYPIRPTGWTGSPFNVFCNMTIDGGGWTVIQRRINGATNFYRSWADYKNGFGNIQQEFWLGNEKLYYLTQQATYEYRFDFVMSSYATRYHKYSRFRIDNESNKYRVTDVGSRSGDAGYTLYNTQNIAFSTYDRDNDGKSATDCAEEHRSGWWHGGYYYSYSYSYCYYFPEGSRYRYCSYANPNGVYNGGNGQNIFTYYYSNYCHTKYTEMKIRRIS</sequence>